<dbReference type="Pfam" id="PF12733">
    <property type="entry name" value="Cadherin-like"/>
    <property type="match status" value="1"/>
</dbReference>
<dbReference type="PROSITE" id="PS50835">
    <property type="entry name" value="IG_LIKE"/>
    <property type="match status" value="1"/>
</dbReference>
<dbReference type="InterPro" id="IPR008930">
    <property type="entry name" value="Terpenoid_cyclase/PrenylTrfase"/>
</dbReference>
<keyword evidence="6" id="KW-1185">Reference proteome</keyword>
<evidence type="ECO:0000259" key="3">
    <source>
        <dbReference type="PROSITE" id="PS50835"/>
    </source>
</evidence>
<dbReference type="InterPro" id="IPR025883">
    <property type="entry name" value="Cadherin-like_domain"/>
</dbReference>
<dbReference type="Pfam" id="PF07554">
    <property type="entry name" value="FIVAR"/>
    <property type="match status" value="1"/>
</dbReference>
<name>A0A3G1KYP1_FORW1</name>
<evidence type="ECO:0000259" key="4">
    <source>
        <dbReference type="PROSITE" id="PS51272"/>
    </source>
</evidence>
<evidence type="ECO:0000313" key="6">
    <source>
        <dbReference type="Proteomes" id="UP000323521"/>
    </source>
</evidence>
<dbReference type="Gene3D" id="2.60.40.2700">
    <property type="match status" value="1"/>
</dbReference>
<evidence type="ECO:0008006" key="7">
    <source>
        <dbReference type="Google" id="ProtNLM"/>
    </source>
</evidence>
<feature type="domain" description="Ig-like" evidence="3">
    <location>
        <begin position="241"/>
        <end position="333"/>
    </location>
</feature>
<feature type="domain" description="SLH" evidence="4">
    <location>
        <begin position="2491"/>
        <end position="2549"/>
    </location>
</feature>
<proteinExistence type="predicted"/>
<dbReference type="InterPro" id="IPR007110">
    <property type="entry name" value="Ig-like_dom"/>
</dbReference>
<dbReference type="Pfam" id="PF00395">
    <property type="entry name" value="SLH"/>
    <property type="match status" value="3"/>
</dbReference>
<feature type="compositionally biased region" description="Low complexity" evidence="2">
    <location>
        <begin position="2154"/>
        <end position="2166"/>
    </location>
</feature>
<dbReference type="InterPro" id="IPR027954">
    <property type="entry name" value="Transcobalamin-like_C"/>
</dbReference>
<evidence type="ECO:0000256" key="1">
    <source>
        <dbReference type="ARBA" id="ARBA00022737"/>
    </source>
</evidence>
<keyword evidence="1" id="KW-0677">Repeat</keyword>
<dbReference type="Gene3D" id="2.160.20.110">
    <property type="match status" value="2"/>
</dbReference>
<feature type="domain" description="SLH" evidence="4">
    <location>
        <begin position="2425"/>
        <end position="2488"/>
    </location>
</feature>
<accession>A0A3G1KYP1</accession>
<evidence type="ECO:0000313" key="5">
    <source>
        <dbReference type="EMBL" id="ATW27572.1"/>
    </source>
</evidence>
<dbReference type="InterPro" id="IPR001119">
    <property type="entry name" value="SLH_dom"/>
</dbReference>
<dbReference type="Gene3D" id="2.170.130.30">
    <property type="match status" value="2"/>
</dbReference>
<gene>
    <name evidence="5" type="ORF">DCMF_24970</name>
</gene>
<dbReference type="Gene3D" id="1.50.10.20">
    <property type="match status" value="1"/>
</dbReference>
<reference evidence="5 6" key="1">
    <citation type="submission" date="2016-10" db="EMBL/GenBank/DDBJ databases">
        <title>Complete Genome Sequence of Peptococcaceae strain DCMF.</title>
        <authorList>
            <person name="Edwards R.J."/>
            <person name="Holland S.I."/>
            <person name="Deshpande N.P."/>
            <person name="Wong Y.K."/>
            <person name="Ertan H."/>
            <person name="Manefield M."/>
            <person name="Russell T.L."/>
            <person name="Lee M.J."/>
        </authorList>
    </citation>
    <scope>NUCLEOTIDE SEQUENCE [LARGE SCALE GENOMIC DNA]</scope>
    <source>
        <strain evidence="5 6">DCMF</strain>
    </source>
</reference>
<dbReference type="Gene3D" id="2.60.40.3630">
    <property type="match status" value="1"/>
</dbReference>
<dbReference type="SUPFAM" id="SSF48239">
    <property type="entry name" value="Terpenoid cyclases/Protein prenyltransferases"/>
    <property type="match status" value="1"/>
</dbReference>
<dbReference type="Proteomes" id="UP000323521">
    <property type="component" value="Chromosome"/>
</dbReference>
<dbReference type="KEGG" id="fwa:DCMF_24970"/>
<dbReference type="PROSITE" id="PS51272">
    <property type="entry name" value="SLH"/>
    <property type="match status" value="3"/>
</dbReference>
<sequence>MGFYASAAGDARLQSIEFASASASGVPYELRPELDENAFEYNVIVPDTLSNFYVKPVLSDEAVAAGQTIKVTTPTGVSGTQMSFATNNAWKSLSLSLGQGATSKTFWIHVGNGVTGSPTGENYYGTVDTRYTFNVIRKLSLSGLTVNDTLSPTFNNDTLSYTAYIPVNDDTVSITVTTPVTGYNLTIGGKDAASSVASELTLDWDINGQMTVPIVVSNNGSGAISTTYTLTLIKETPSDVPQFSLQPKDATYFDTATATPLAIKAFSNGEMTYQWYSNGNNSNTGGTPIGGATSANFTPPITNAGTQTFTTYYYCVVSNSIGNSAASNPAAITIRPDPTPYNLSITLENGDPYPAEGYMFPIGTNAESLPKLKINAQTRYDGNDGAFAYQWWRRTAGSTGSSGCGTTEVITPAVTTDGEYYYYCTVTYNIGSKKFPANGVKSDEVGPFKVYATSAPAPTISKQAAPDLGTHLVGTNNLYFLQITASNVKSYQWYKSTDNENFEPVNGATDYKYTPGKTEAGTFYYFCRVTNTISSVTGETYSSYTDSDVSQVAFVTLAHVTGSTGWSGNGTESSPYLLEDVDDLAALRTLVHAGYTFYDAHFKLADNVTLPADWVPIGIYRNDGVTNGFSSKTPTAQEPLNNGTAYENKPFSGTFDGDGNTVTVSENGLPLFGFVREATVKNINLYGTKIAGYGLINAYAIDYGRDGSAYTEDDLAFTAEIENITIKAGTQTLKAGLIGGSASGIDYVYIKSCVAESGVTIGYDKAQRAIGSFAGSINGTLENCVSYADVYGTTVVGGLAGGKNQSMGPMMVWDSAFHGTVTATGNYVGGIIGMGYSSASAPNSPCVSVQNCYVTGDVAGSNYVGGIFGGEPAIYQNWANGIGYITNNVFYGTVRATEENAYVGGIVGYMKSLDRYNYIANNYYLDSCGAEQGIGGVDSNYVYVSVDGVYSFATLPSNDPGRDPDMRYKRDDDPFGADAGKLVKSVSETQLKGATIINALNNGPNSRCDWEQGADGPVFGSGKHPVSLSISGYKAASTGYPGGESLNLGEMSALVTYSDGTKETVPISDVTFLGFNSDVKGYITVTAKYGKLIELFETRITSDNSNPGSGGEGDEITVTLKVYGDTVHDDETVHTLKDGNLVEWLPQTEYTLTKPATVLDLLDAAEVNYHQKYWNYIDSVTWNGITLAEFTNGPNSGWMYTLNGVHPDLGVCEQFLEDGDSIVLHYTDDYTVETDAGNEPEPEPINVNISVQKDEYGFAISRREFAVRPGLAEEYGYDNHASVGANEVTALDALVAAHIAAFGEDRAAVNNALAVNNGFVTKVMGEDTSAFTFFVNGGMPNDGVLVNYPGYGEQYTGYSVAQAKLNENDTVEFFLIQDTDYYTDTYAWFESGGQKAQALTVTQGESFNLTVKGYIGMFYGLSDPATLAAHTGPIENAAVVSVNINENGAGLFNGPLAVTDEDGVAVLTFDEPGTYVISAVDNSNPAPLLSPWCVVTVVASGQDSAVTAVIEMINDLPDVVQLGDKNEVQAVREAYEDLTEEQQELVPQDTLNKLIAAEERIEQLESGSGGPAVNEILNGVLAYIHEQVESPGVGSTSGEWAVLALARAGIEDDAWYDTYRDNLKQSVTEEVYSLDPDTGKVVMHRNKYTENERVILALAALGEDAEDFDGYDFVSALTDRQASPNEDKYQAVWQGMNGAIYALIALDTNNYLSDMPEGRAYFLNYLTVHEKTNGGWSLNGSTDGSADPDITGMALQALAPYYKMSETKYSTLRDAGAPTLSAIAASVEKAVESLADLQDGSGGFTSSTSSEASSESAAQVLTALASLGSDGTEDGSFMESVLENLLTYRDTATGGFKHVSSAGVNQMATEQAAYALVAYARYVDGANTLYDMSSAFDWSLSDAPPAVDKTALNAEIERANELDESDYTAESWAAFQTALAAAESAADSSTATQTEVDNAKAALTAAIDALVEAEGGGSDQTITVKFRLIGATRSDGDIDLSDGDYKGSEYVTWIKTKSYTLDKGSMVYDLFTEALDDAELRSVGAEDNYVETIYAPSALGGYKLSEFTNGTRSGWMYTVNGRHVRLGLKEQTLHDGDKVIWHYVNDYSYEVADWFDDDPDYPPLGDGEYYNEWLKAPDVAPTANSGTSSGGGTSTPSSDSSTLAPKVTASNGVASASVSASNMTSAIADAKDKDSKAIVIAPEITGTAKKVSVDIPKASISSVASETDADLKIETPVGNITIPNNLLSSIASQAAGGSVTVSLESVNTATALSATQKEAVGGNPVYDISVVSGGNHISDFNGGSVTISLPYTLKADENPAGVMVWYLNDAGELEQITCTYNKTTGMATFTTPHLSYYVVGYSEAWQNPFTDVKATNWFYGAVEFAVKNGLFNGTTATVFSPNTPMTRTMLVTALYRLEGSPAITGTSGFNDVKDGEWYANAVVWASANGIVTGLGDGLFGVSDNVTREQLATILYNYAKYKGCDVTKAADLKAFTDASGISSWAETATKWANAEGLVTGVTTKTLVPGGSATRAQVATILMRIAESIVK</sequence>
<dbReference type="EMBL" id="CP017634">
    <property type="protein sequence ID" value="ATW27572.1"/>
    <property type="molecule type" value="Genomic_DNA"/>
</dbReference>
<feature type="domain" description="SLH" evidence="4">
    <location>
        <begin position="2365"/>
        <end position="2424"/>
    </location>
</feature>
<dbReference type="Gene3D" id="1.20.1270.90">
    <property type="entry name" value="AF1782-like"/>
    <property type="match status" value="1"/>
</dbReference>
<protein>
    <recommendedName>
        <fullName evidence="7">DUF4430 domain-containing protein</fullName>
    </recommendedName>
</protein>
<organism evidence="5 6">
    <name type="scientific">Formimonas warabiya</name>
    <dbReference type="NCBI Taxonomy" id="1761012"/>
    <lineage>
        <taxon>Bacteria</taxon>
        <taxon>Bacillati</taxon>
        <taxon>Bacillota</taxon>
        <taxon>Clostridia</taxon>
        <taxon>Eubacteriales</taxon>
        <taxon>Peptococcaceae</taxon>
        <taxon>Candidatus Formimonas</taxon>
    </lineage>
</organism>
<dbReference type="Pfam" id="PF14478">
    <property type="entry name" value="DUF4430"/>
    <property type="match status" value="2"/>
</dbReference>
<dbReference type="RefSeq" id="WP_214658888.1">
    <property type="nucleotide sequence ID" value="NZ_CP017634.1"/>
</dbReference>
<feature type="region of interest" description="Disordered" evidence="2">
    <location>
        <begin position="2140"/>
        <end position="2166"/>
    </location>
</feature>
<evidence type="ECO:0000256" key="2">
    <source>
        <dbReference type="SAM" id="MobiDB-lite"/>
    </source>
</evidence>